<comment type="caution">
    <text evidence="2">The sequence shown here is derived from an EMBL/GenBank/DDBJ whole genome shotgun (WGS) entry which is preliminary data.</text>
</comment>
<organism evidence="2 3">
    <name type="scientific">Polycladospora coralii</name>
    <dbReference type="NCBI Taxonomy" id="2771432"/>
    <lineage>
        <taxon>Bacteria</taxon>
        <taxon>Bacillati</taxon>
        <taxon>Bacillota</taxon>
        <taxon>Bacilli</taxon>
        <taxon>Bacillales</taxon>
        <taxon>Thermoactinomycetaceae</taxon>
        <taxon>Polycladospora</taxon>
    </lineage>
</organism>
<dbReference type="SUPFAM" id="SSF52833">
    <property type="entry name" value="Thioredoxin-like"/>
    <property type="match status" value="1"/>
</dbReference>
<dbReference type="Proteomes" id="UP000661691">
    <property type="component" value="Unassembled WGS sequence"/>
</dbReference>
<evidence type="ECO:0000313" key="3">
    <source>
        <dbReference type="Proteomes" id="UP000661691"/>
    </source>
</evidence>
<dbReference type="AlphaFoldDB" id="A0A926RSI7"/>
<dbReference type="InterPro" id="IPR001853">
    <property type="entry name" value="DSBA-like_thioredoxin_dom"/>
</dbReference>
<reference evidence="2" key="1">
    <citation type="submission" date="2020-09" db="EMBL/GenBank/DDBJ databases">
        <title>A novel bacterium of genus Hazenella, isolated from South China Sea.</title>
        <authorList>
            <person name="Huang H."/>
            <person name="Mo K."/>
            <person name="Hu Y."/>
        </authorList>
    </citation>
    <scope>NUCLEOTIDE SEQUENCE</scope>
    <source>
        <strain evidence="2">IB182357</strain>
    </source>
</reference>
<sequence length="233" mass="26353">MQIEVWSDIVCPFCYIGKRRLETALEHFKHKEQVKIIYRSFELNPHASTTNNQIYAEALAEKYQVSIEQGQNMCDSVAVQAQEDGLTYHFETMIPRNTFDAHRLIHFAADQGKMDEMSERLFYAFFTETKNIADHDTLVQIATELGLDGADVLNMLTTDAYTKEVRNDELRGSELGINGVPYFIFDRKYAISGAQPVHVFEEVLAKVWKESSGLTNIASGGDQCTTDSCDVSS</sequence>
<dbReference type="Gene3D" id="3.40.30.10">
    <property type="entry name" value="Glutaredoxin"/>
    <property type="match status" value="1"/>
</dbReference>
<keyword evidence="3" id="KW-1185">Reference proteome</keyword>
<dbReference type="PANTHER" id="PTHR13887">
    <property type="entry name" value="GLUTATHIONE S-TRANSFERASE KAPPA"/>
    <property type="match status" value="1"/>
</dbReference>
<dbReference type="PANTHER" id="PTHR13887:SF41">
    <property type="entry name" value="THIOREDOXIN SUPERFAMILY PROTEIN"/>
    <property type="match status" value="1"/>
</dbReference>
<feature type="domain" description="DSBA-like thioredoxin" evidence="1">
    <location>
        <begin position="2"/>
        <end position="204"/>
    </location>
</feature>
<name>A0A926RSI7_9BACL</name>
<accession>A0A926RSI7</accession>
<dbReference type="RefSeq" id="WP_191141466.1">
    <property type="nucleotide sequence ID" value="NZ_JACXAH010000003.1"/>
</dbReference>
<evidence type="ECO:0000313" key="2">
    <source>
        <dbReference type="EMBL" id="MBD1371280.1"/>
    </source>
</evidence>
<protein>
    <submittedName>
        <fullName evidence="2">DsbA family oxidoreductase</fullName>
    </submittedName>
</protein>
<dbReference type="Pfam" id="PF01323">
    <property type="entry name" value="DSBA"/>
    <property type="match status" value="1"/>
</dbReference>
<dbReference type="GO" id="GO:0016491">
    <property type="term" value="F:oxidoreductase activity"/>
    <property type="evidence" value="ECO:0007669"/>
    <property type="project" value="InterPro"/>
</dbReference>
<dbReference type="CDD" id="cd03024">
    <property type="entry name" value="DsbA_FrnE"/>
    <property type="match status" value="1"/>
</dbReference>
<evidence type="ECO:0000259" key="1">
    <source>
        <dbReference type="Pfam" id="PF01323"/>
    </source>
</evidence>
<dbReference type="InterPro" id="IPR036249">
    <property type="entry name" value="Thioredoxin-like_sf"/>
</dbReference>
<dbReference type="EMBL" id="JACXAH010000003">
    <property type="protein sequence ID" value="MBD1371280.1"/>
    <property type="molecule type" value="Genomic_DNA"/>
</dbReference>
<proteinExistence type="predicted"/>
<gene>
    <name evidence="2" type="ORF">IC620_02795</name>
</gene>